<keyword evidence="14" id="KW-0863">Zinc-finger</keyword>
<dbReference type="SMART" id="SM00184">
    <property type="entry name" value="RING"/>
    <property type="match status" value="1"/>
</dbReference>
<dbReference type="InterPro" id="IPR036322">
    <property type="entry name" value="WD40_repeat_dom_sf"/>
</dbReference>
<keyword evidence="11" id="KW-0833">Ubl conjugation pathway</keyword>
<dbReference type="InterPro" id="IPR001680">
    <property type="entry name" value="WD40_rpt"/>
</dbReference>
<dbReference type="PANTHER" id="PTHR16047:SF7">
    <property type="entry name" value="E3 UBIQUITIN-PROTEIN LIGASE RFWD3"/>
    <property type="match status" value="1"/>
</dbReference>
<evidence type="ECO:0000256" key="6">
    <source>
        <dbReference type="ARBA" id="ARBA00022490"/>
    </source>
</evidence>
<comment type="pathway">
    <text evidence="4">Protein modification; protein ubiquitination.</text>
</comment>
<evidence type="ECO:0000256" key="11">
    <source>
        <dbReference type="ARBA" id="ARBA00022786"/>
    </source>
</evidence>
<dbReference type="InterPro" id="IPR001841">
    <property type="entry name" value="Znf_RING"/>
</dbReference>
<comment type="caution">
    <text evidence="17">The sequence shown here is derived from an EMBL/GenBank/DDBJ whole genome shotgun (WGS) entry which is preliminary data.</text>
</comment>
<dbReference type="PROSITE" id="PS50089">
    <property type="entry name" value="ZF_RING_2"/>
    <property type="match status" value="1"/>
</dbReference>
<comment type="catalytic activity">
    <reaction evidence="1">
        <text>S-ubiquitinyl-[E2 ubiquitin-conjugating enzyme]-L-cysteine + [acceptor protein]-L-lysine = [E2 ubiquitin-conjugating enzyme]-L-cysteine + N(6)-ubiquitinyl-[acceptor protein]-L-lysine.</text>
        <dbReference type="EC" id="2.3.2.27"/>
    </reaction>
</comment>
<feature type="coiled-coil region" evidence="15">
    <location>
        <begin position="72"/>
        <end position="117"/>
    </location>
</feature>
<dbReference type="SUPFAM" id="SSF57850">
    <property type="entry name" value="RING/U-box"/>
    <property type="match status" value="1"/>
</dbReference>
<evidence type="ECO:0000256" key="13">
    <source>
        <dbReference type="ARBA" id="ARBA00023242"/>
    </source>
</evidence>
<evidence type="ECO:0000256" key="1">
    <source>
        <dbReference type="ARBA" id="ARBA00000900"/>
    </source>
</evidence>
<feature type="domain" description="RING-type" evidence="16">
    <location>
        <begin position="10"/>
        <end position="53"/>
    </location>
</feature>
<keyword evidence="18" id="KW-1185">Reference proteome</keyword>
<evidence type="ECO:0000313" key="17">
    <source>
        <dbReference type="EMBL" id="KAK8891890.1"/>
    </source>
</evidence>
<keyword evidence="6" id="KW-0963">Cytoplasm</keyword>
<evidence type="ECO:0000256" key="4">
    <source>
        <dbReference type="ARBA" id="ARBA00004906"/>
    </source>
</evidence>
<evidence type="ECO:0000259" key="16">
    <source>
        <dbReference type="PROSITE" id="PS50089"/>
    </source>
</evidence>
<dbReference type="PANTHER" id="PTHR16047">
    <property type="entry name" value="RFWD3 PROTEIN"/>
    <property type="match status" value="1"/>
</dbReference>
<dbReference type="SMART" id="SM00320">
    <property type="entry name" value="WD40"/>
    <property type="match status" value="2"/>
</dbReference>
<accession>A0ABR2KPH4</accession>
<protein>
    <recommendedName>
        <fullName evidence="5">RING-type E3 ubiquitin transferase</fullName>
        <ecNumber evidence="5">2.3.2.27</ecNumber>
    </recommendedName>
</protein>
<dbReference type="EC" id="2.3.2.27" evidence="5"/>
<dbReference type="Proteomes" id="UP001470230">
    <property type="component" value="Unassembled WGS sequence"/>
</dbReference>
<keyword evidence="13" id="KW-0539">Nucleus</keyword>
<keyword evidence="14" id="KW-0862">Zinc</keyword>
<gene>
    <name evidence="17" type="ORF">M9Y10_029112</name>
</gene>
<sequence>MSQSQGMAPCPICLSSMNPEGDHKICTLKCGHLFGFICIFQWLENKSECPICRQKATIDDIIPLIWEHEVPSDNLIKQLNSEKDQLLQKQQQLAEELKSTKDELNLAKDELAQTLQLSSDHSNHSSTNKNNSTFNNTFASVIYERKVTDAFRLLVSNNQLFVSQKAGSKFGLQISSLTNFNNSYFVSIHDGQIRDISSSPDFSTVATASIDKYICLMNNQTTQIINRFTVSEPLWCCCWATRFVLAAGGNCGKLFVRDIRINNNNNLNSSGSINYNNQSVFQMAPGPPLFSVLPLSSTRLLCVSSIIGRYFDLRNAKFEPNSNNIQGGQLVCSLPSSAPISTSSLSPQSSPNHSIDNISSSQNKTSMILVTSRVQPQSAKSIYYSLKSNGILQSVRTSDCKYFSSISRQSMIQSGGIIYTICPDETTNDFSIYPSNRINEDIWARWRPNFPASAHPSPILDVFATKQSQSNLMIFSLSSSLLRINLLKV</sequence>
<keyword evidence="10" id="KW-0227">DNA damage</keyword>
<evidence type="ECO:0000256" key="8">
    <source>
        <dbReference type="ARBA" id="ARBA00022679"/>
    </source>
</evidence>
<keyword evidence="8" id="KW-0808">Transferase</keyword>
<dbReference type="Pfam" id="PF13639">
    <property type="entry name" value="zf-RING_2"/>
    <property type="match status" value="1"/>
</dbReference>
<evidence type="ECO:0000256" key="9">
    <source>
        <dbReference type="ARBA" id="ARBA00022737"/>
    </source>
</evidence>
<evidence type="ECO:0000256" key="10">
    <source>
        <dbReference type="ARBA" id="ARBA00022763"/>
    </source>
</evidence>
<evidence type="ECO:0000313" key="18">
    <source>
        <dbReference type="Proteomes" id="UP001470230"/>
    </source>
</evidence>
<dbReference type="InterPro" id="IPR013083">
    <property type="entry name" value="Znf_RING/FYVE/PHD"/>
</dbReference>
<dbReference type="Pfam" id="PF23419">
    <property type="entry name" value="WD40_RFWD3"/>
    <property type="match status" value="1"/>
</dbReference>
<dbReference type="EMBL" id="JAPFFF010000004">
    <property type="protein sequence ID" value="KAK8891890.1"/>
    <property type="molecule type" value="Genomic_DNA"/>
</dbReference>
<proteinExistence type="predicted"/>
<dbReference type="InterPro" id="IPR037381">
    <property type="entry name" value="RFWD3"/>
</dbReference>
<comment type="subcellular location">
    <subcellularLocation>
        <location evidence="3">Cytoplasm</location>
    </subcellularLocation>
    <subcellularLocation>
        <location evidence="2">Nucleus</location>
        <location evidence="2">PML body</location>
    </subcellularLocation>
</comment>
<dbReference type="InterPro" id="IPR015943">
    <property type="entry name" value="WD40/YVTN_repeat-like_dom_sf"/>
</dbReference>
<evidence type="ECO:0000256" key="14">
    <source>
        <dbReference type="PROSITE-ProRule" id="PRU00175"/>
    </source>
</evidence>
<keyword evidence="12" id="KW-0234">DNA repair</keyword>
<name>A0ABR2KPH4_9EUKA</name>
<dbReference type="Gene3D" id="2.130.10.10">
    <property type="entry name" value="YVTN repeat-like/Quinoprotein amine dehydrogenase"/>
    <property type="match status" value="1"/>
</dbReference>
<evidence type="ECO:0000256" key="2">
    <source>
        <dbReference type="ARBA" id="ARBA00004322"/>
    </source>
</evidence>
<evidence type="ECO:0000256" key="7">
    <source>
        <dbReference type="ARBA" id="ARBA00022574"/>
    </source>
</evidence>
<evidence type="ECO:0000256" key="15">
    <source>
        <dbReference type="SAM" id="Coils"/>
    </source>
</evidence>
<dbReference type="Gene3D" id="3.30.40.10">
    <property type="entry name" value="Zinc/RING finger domain, C3HC4 (zinc finger)"/>
    <property type="match status" value="1"/>
</dbReference>
<dbReference type="InterPro" id="IPR056527">
    <property type="entry name" value="WD40_RFWD3"/>
</dbReference>
<keyword evidence="7" id="KW-0853">WD repeat</keyword>
<keyword evidence="9" id="KW-0677">Repeat</keyword>
<dbReference type="SUPFAM" id="SSF50978">
    <property type="entry name" value="WD40 repeat-like"/>
    <property type="match status" value="1"/>
</dbReference>
<evidence type="ECO:0000256" key="5">
    <source>
        <dbReference type="ARBA" id="ARBA00012483"/>
    </source>
</evidence>
<evidence type="ECO:0000256" key="12">
    <source>
        <dbReference type="ARBA" id="ARBA00023204"/>
    </source>
</evidence>
<evidence type="ECO:0000256" key="3">
    <source>
        <dbReference type="ARBA" id="ARBA00004496"/>
    </source>
</evidence>
<keyword evidence="14" id="KW-0479">Metal-binding</keyword>
<keyword evidence="15" id="KW-0175">Coiled coil</keyword>
<organism evidence="17 18">
    <name type="scientific">Tritrichomonas musculus</name>
    <dbReference type="NCBI Taxonomy" id="1915356"/>
    <lineage>
        <taxon>Eukaryota</taxon>
        <taxon>Metamonada</taxon>
        <taxon>Parabasalia</taxon>
        <taxon>Tritrichomonadida</taxon>
        <taxon>Tritrichomonadidae</taxon>
        <taxon>Tritrichomonas</taxon>
    </lineage>
</organism>
<reference evidence="17 18" key="1">
    <citation type="submission" date="2024-04" db="EMBL/GenBank/DDBJ databases">
        <title>Tritrichomonas musculus Genome.</title>
        <authorList>
            <person name="Alves-Ferreira E."/>
            <person name="Grigg M."/>
            <person name="Lorenzi H."/>
            <person name="Galac M."/>
        </authorList>
    </citation>
    <scope>NUCLEOTIDE SEQUENCE [LARGE SCALE GENOMIC DNA]</scope>
    <source>
        <strain evidence="17 18">EAF2021</strain>
    </source>
</reference>